<dbReference type="SUPFAM" id="SSF52540">
    <property type="entry name" value="P-loop containing nucleoside triphosphate hydrolases"/>
    <property type="match status" value="1"/>
</dbReference>
<comment type="caution">
    <text evidence="2">The sequence shown here is derived from an EMBL/GenBank/DDBJ whole genome shotgun (WGS) entry which is preliminary data.</text>
</comment>
<proteinExistence type="predicted"/>
<dbReference type="InterPro" id="IPR027417">
    <property type="entry name" value="P-loop_NTPase"/>
</dbReference>
<dbReference type="AlphaFoldDB" id="A0A6B3NIQ6"/>
<feature type="domain" description="KAP NTPase" evidence="1">
    <location>
        <begin position="39"/>
        <end position="238"/>
    </location>
</feature>
<reference evidence="2" key="1">
    <citation type="submission" date="2019-11" db="EMBL/GenBank/DDBJ databases">
        <title>Genomic insights into an expanded diversity of filamentous marine cyanobacteria reveals the extraordinary biosynthetic potential of Moorea and Okeania.</title>
        <authorList>
            <person name="Ferreira Leao T."/>
            <person name="Wang M."/>
            <person name="Moss N."/>
            <person name="Da Silva R."/>
            <person name="Sanders J."/>
            <person name="Nurk S."/>
            <person name="Gurevich A."/>
            <person name="Humphrey G."/>
            <person name="Reher R."/>
            <person name="Zhu Q."/>
            <person name="Belda-Ferre P."/>
            <person name="Glukhov E."/>
            <person name="Rex R."/>
            <person name="Dorrestein P.C."/>
            <person name="Knight R."/>
            <person name="Pevzner P."/>
            <person name="Gerwick W.H."/>
            <person name="Gerwick L."/>
        </authorList>
    </citation>
    <scope>NUCLEOTIDE SEQUENCE</scope>
    <source>
        <strain evidence="2">SIO1C4</strain>
    </source>
</reference>
<gene>
    <name evidence="2" type="ORF">F6J89_16095</name>
</gene>
<evidence type="ECO:0000259" key="1">
    <source>
        <dbReference type="Pfam" id="PF07693"/>
    </source>
</evidence>
<dbReference type="GO" id="GO:0005524">
    <property type="term" value="F:ATP binding"/>
    <property type="evidence" value="ECO:0007669"/>
    <property type="project" value="UniProtKB-KW"/>
</dbReference>
<dbReference type="Pfam" id="PF07693">
    <property type="entry name" value="KAP_NTPase"/>
    <property type="match status" value="1"/>
</dbReference>
<name>A0A6B3NIQ6_9CYAN</name>
<accession>A0A6B3NIQ6</accession>
<organism evidence="2">
    <name type="scientific">Symploca sp. SIO1C4</name>
    <dbReference type="NCBI Taxonomy" id="2607765"/>
    <lineage>
        <taxon>Bacteria</taxon>
        <taxon>Bacillati</taxon>
        <taxon>Cyanobacteriota</taxon>
        <taxon>Cyanophyceae</taxon>
        <taxon>Coleofasciculales</taxon>
        <taxon>Coleofasciculaceae</taxon>
        <taxon>Symploca</taxon>
    </lineage>
</organism>
<dbReference type="Gene3D" id="3.40.50.300">
    <property type="entry name" value="P-loop containing nucleotide triphosphate hydrolases"/>
    <property type="match status" value="1"/>
</dbReference>
<keyword evidence="2" id="KW-0067">ATP-binding</keyword>
<evidence type="ECO:0000313" key="2">
    <source>
        <dbReference type="EMBL" id="NER29108.1"/>
    </source>
</evidence>
<dbReference type="EMBL" id="JAAHFQ010000309">
    <property type="protein sequence ID" value="NER29108.1"/>
    <property type="molecule type" value="Genomic_DNA"/>
</dbReference>
<sequence>MTLDLGKFYLAANPSKTLDIGRAEDRPYYIDFSPVRGASIIKELERTITRLSPNQPTCQLFTGHIGCGKSTELLRLKYHLEQQGFHVVYFESSKDLVMADVDITDVLLAIARQVSESLEQTKVNLQPQGFQALLQGAWKILQTEIEVSAAASIPNLGKIGIDTEDKKLSLGVGIGEISVKAKNSPELRSKLRQYLEPRTDNILDLINKELLEPAIKALKQQGKQGLVVIIDNLDRVDNSSKPTGRTQPEYLFVDRGEQLKSLKCHLVYTIPLVLSFSNDQGMLSNRFGVDPKLLPMVRVRSRHGSDYDQGMGLLRQMVLARAFPNLDEEQRLKLIPELFDSAESLDRLCRVSGGHARNLLVLLYGCLQKDDPPFSRKCLEDVIRRQRDALVRAVDEQEWELLFQVKQQQLVKGEDEYHTLMRSMFVFEYQDDEGGWFCINPILAEARQLQ</sequence>
<dbReference type="InterPro" id="IPR011646">
    <property type="entry name" value="KAP_P-loop"/>
</dbReference>
<protein>
    <submittedName>
        <fullName evidence="2">ATP-binding protein</fullName>
    </submittedName>
</protein>
<keyword evidence="2" id="KW-0547">Nucleotide-binding</keyword>